<dbReference type="GO" id="GO:0005814">
    <property type="term" value="C:centriole"/>
    <property type="evidence" value="ECO:0007669"/>
    <property type="project" value="TreeGrafter"/>
</dbReference>
<evidence type="ECO:0000313" key="2">
    <source>
        <dbReference type="Proteomes" id="UP000593567"/>
    </source>
</evidence>
<dbReference type="PANTHER" id="PTHR31691:SF1">
    <property type="entry name" value="ROTATIN"/>
    <property type="match status" value="1"/>
</dbReference>
<accession>A0A7J7JRM5</accession>
<dbReference type="GO" id="GO:0007099">
    <property type="term" value="P:centriole replication"/>
    <property type="evidence" value="ECO:0007669"/>
    <property type="project" value="TreeGrafter"/>
</dbReference>
<dbReference type="GO" id="GO:0010457">
    <property type="term" value="P:centriole-centriole cohesion"/>
    <property type="evidence" value="ECO:0007669"/>
    <property type="project" value="TreeGrafter"/>
</dbReference>
<keyword evidence="2" id="KW-1185">Reference proteome</keyword>
<gene>
    <name evidence="1" type="ORF">EB796_013077</name>
</gene>
<reference evidence="1" key="1">
    <citation type="submission" date="2020-06" db="EMBL/GenBank/DDBJ databases">
        <title>Draft genome of Bugula neritina, a colonial animal packing powerful symbionts and potential medicines.</title>
        <authorList>
            <person name="Rayko M."/>
        </authorList>
    </citation>
    <scope>NUCLEOTIDE SEQUENCE [LARGE SCALE GENOMIC DNA]</scope>
    <source>
        <strain evidence="1">Kwan_BN1</strain>
    </source>
</reference>
<dbReference type="EMBL" id="VXIV02001932">
    <property type="protein sequence ID" value="KAF6028605.1"/>
    <property type="molecule type" value="Genomic_DNA"/>
</dbReference>
<name>A0A7J7JRM5_BUGNE</name>
<dbReference type="Proteomes" id="UP000593567">
    <property type="component" value="Unassembled WGS sequence"/>
</dbReference>
<dbReference type="GO" id="GO:0005813">
    <property type="term" value="C:centrosome"/>
    <property type="evidence" value="ECO:0007669"/>
    <property type="project" value="InterPro"/>
</dbReference>
<protein>
    <submittedName>
        <fullName evidence="1">RTTN</fullName>
    </submittedName>
</protein>
<comment type="caution">
    <text evidence="1">The sequence shown here is derived from an EMBL/GenBank/DDBJ whole genome shotgun (WGS) entry which is preliminary data.</text>
</comment>
<dbReference type="GO" id="GO:0032053">
    <property type="term" value="P:ciliary basal body organization"/>
    <property type="evidence" value="ECO:0007669"/>
    <property type="project" value="TreeGrafter"/>
</dbReference>
<organism evidence="1 2">
    <name type="scientific">Bugula neritina</name>
    <name type="common">Brown bryozoan</name>
    <name type="synonym">Sertularia neritina</name>
    <dbReference type="NCBI Taxonomy" id="10212"/>
    <lineage>
        <taxon>Eukaryota</taxon>
        <taxon>Metazoa</taxon>
        <taxon>Spiralia</taxon>
        <taxon>Lophotrochozoa</taxon>
        <taxon>Bryozoa</taxon>
        <taxon>Gymnolaemata</taxon>
        <taxon>Cheilostomatida</taxon>
        <taxon>Flustrina</taxon>
        <taxon>Buguloidea</taxon>
        <taxon>Bugulidae</taxon>
        <taxon>Bugula</taxon>
    </lineage>
</organism>
<dbReference type="OrthoDB" id="428850at2759"/>
<evidence type="ECO:0000313" key="1">
    <source>
        <dbReference type="EMBL" id="KAF6028605.1"/>
    </source>
</evidence>
<dbReference type="GO" id="GO:0036064">
    <property type="term" value="C:ciliary basal body"/>
    <property type="evidence" value="ECO:0007669"/>
    <property type="project" value="InterPro"/>
</dbReference>
<sequence>MVNTLLKYLSHPLLDIKKLTYQSVVSHLKSCLSFDSPTHNKCDGIAFLLHHSILWEVACFGLSSDLPEVISCSQDLFSYLMQCRMLVSADMWKSVCDSLLPLLPVLQSYANADLTLGKCLLAFIDPHFDENISTLHCVKGAVRILFCRDSAARIDAAKVLMTRLNSTYNSHLLYPIAQTNHHANHIIHMGTLTRDTSANSKQPSLISDDSVTRVLRVFLEDGVEQSVRLTSLNQLSIILQNSLTHKFYLEKDGLEITLSTINESISPEKASIEEETVAPAISILASLLQYNQDIRQALAADVSSILTLLRCCWLFPSSSKTSIEAAQCLLYIVFNEISPISSLDVLSLPKTCCVRYKLPLRVLSYCDVSAHRVTPPPPSNDPITQPLPLQMLRIHWNIKWHGKVEHLLESLDREEKQGSGQFQLKLADILSLKESNSQYSIFRSLRTITNATTHNDVAQQLGTLTAYSQMCYLASDHKTLSTITWNTYFSRFLTTQPVAQIDKELLIRITAYFTSLLNMGMPAVNGNLLGELHSSLQGTKDSVLLSLLNDSAYSQATDSQLKRPLQNTLLSILSLVGTHTSSDSTSVGRPGRCYLVQAVLKRLTMADASNFYNLASLESSVYTLSRLTSSCGWSVGCSDIDSSFLCSQLIKALFEVLSAFHFGRQGNSSSYMGKGVLRNATLCLRYVVEEMTSVVQDTDSWLTRWVEGEEGQTRLQWLRSLWTYRDQEVRTAALGVSVALLHLSLGLSTVSSSVTDLVRDAVEVVVDSTECSLVRRQASVLLSNVIWNVIHHPTSDLDNKKELLNIHEVLRSANYYSEIFVILSSDIFLNTELNMDSLHRQVRPELGESVCNVVYPTLVTPSFLHSLLQCLILVTNSIPSATLPELETVQAAYHLIGFFLHNDDTVMTLIHDLDISDNSRVLLRNDVTSLCVTTISLLRSCIIQNKYMRSSSLSSANCRHVTKILSVLSGGHNQVESIEVLGTCKAIWCELFQYLTAHLHLDKDYEAFKILVIDNLIDYWQPLTSISMHILKVEDEESRICVLEFWTIILNTLHGYSEKEAVMARLDGADGEEKPCGALLYTCMLRIYDSLQLRYTDKDCVQERLALINCLKSLLAISHSAKLSALEAGFAETLLTHINSFIGKLNLLAMNKSGLLTEANVYLAELVVSLEVLTNFLSSFDEGKRAVSQGGLANLIHRLWFYCESDSQLMDTCVSMLITYTENSTLACRHLVCTSTVSCLGMPTDKLQIQSNSLADILVKLMQSQLNSININIGLLSKLFQLMSNFALAPDTLSVICKNAVVNGLVSSNPKVTIKRRPKLQTAVICLWIQFYLNLSYSLEGLQLILSVPDSVKFIVEQLSSVDSQSQLMILIILYNLCVGFRSKVLTIECVPLTALDILEDATSSQNAVDCALEILKALVYNSMKGKAVLKSLNIPERLEELVSTYKQDQMKYSSGRHAVKDRQSQIDNVLQILICIKE</sequence>
<dbReference type="InterPro" id="IPR030791">
    <property type="entry name" value="Rotatin"/>
</dbReference>
<dbReference type="PANTHER" id="PTHR31691">
    <property type="entry name" value="ROTATIN"/>
    <property type="match status" value="1"/>
</dbReference>
<proteinExistence type="predicted"/>